<sequence>MPKSNTTPFEMDQNPAGEINITLSVLETIAAKAASEVEGVNKMHSSFQKEVGGFFGMDRERMGATVKRDGNNLSIDVQIHLQYGYSVPDVAFKVQERVKEQILFMTDLVVQEVNVHVVSIDTNPNRETAYLNLDDELGE</sequence>
<gene>
    <name evidence="2" type="ORF">NRE15_00780</name>
</gene>
<proteinExistence type="inferred from homology"/>
<accession>A0ABY5P688</accession>
<keyword evidence="3" id="KW-1185">Reference proteome</keyword>
<name>A0ABY5P688_9LACT</name>
<dbReference type="EMBL" id="CP102453">
    <property type="protein sequence ID" value="UUX34236.1"/>
    <property type="molecule type" value="Genomic_DNA"/>
</dbReference>
<dbReference type="RefSeq" id="WP_313793739.1">
    <property type="nucleotide sequence ID" value="NZ_CP102453.1"/>
</dbReference>
<evidence type="ECO:0000313" key="3">
    <source>
        <dbReference type="Proteomes" id="UP001315967"/>
    </source>
</evidence>
<dbReference type="Pfam" id="PF03780">
    <property type="entry name" value="Asp23"/>
    <property type="match status" value="1"/>
</dbReference>
<organism evidence="2 3">
    <name type="scientific">Fundicoccus culcitae</name>
    <dbReference type="NCBI Taxonomy" id="2969821"/>
    <lineage>
        <taxon>Bacteria</taxon>
        <taxon>Bacillati</taxon>
        <taxon>Bacillota</taxon>
        <taxon>Bacilli</taxon>
        <taxon>Lactobacillales</taxon>
        <taxon>Aerococcaceae</taxon>
        <taxon>Fundicoccus</taxon>
    </lineage>
</organism>
<evidence type="ECO:0000256" key="1">
    <source>
        <dbReference type="ARBA" id="ARBA00005721"/>
    </source>
</evidence>
<dbReference type="Proteomes" id="UP001315967">
    <property type="component" value="Chromosome"/>
</dbReference>
<dbReference type="PANTHER" id="PTHR34297">
    <property type="entry name" value="HYPOTHETICAL CYTOSOLIC PROTEIN-RELATED"/>
    <property type="match status" value="1"/>
</dbReference>
<dbReference type="PANTHER" id="PTHR34297:SF1">
    <property type="entry name" value="ASP23_GLS24 FAMILY ENVELOPE STRESS RESPONSE PROTEIN"/>
    <property type="match status" value="1"/>
</dbReference>
<dbReference type="InterPro" id="IPR005531">
    <property type="entry name" value="Asp23"/>
</dbReference>
<evidence type="ECO:0000313" key="2">
    <source>
        <dbReference type="EMBL" id="UUX34236.1"/>
    </source>
</evidence>
<comment type="similarity">
    <text evidence="1">Belongs to the asp23 family.</text>
</comment>
<protein>
    <submittedName>
        <fullName evidence="2">Asp23/Gls24 family envelope stress response protein</fullName>
    </submittedName>
</protein>
<reference evidence="2 3" key="1">
    <citation type="submission" date="2022-08" db="EMBL/GenBank/DDBJ databases">
        <title>Aerococcaceae sp. nov isolated from spoiled eye mask.</title>
        <authorList>
            <person name="Zhou G."/>
            <person name="Xie X.-B."/>
            <person name="Shi Q.-S."/>
            <person name="Wang Y.-S."/>
            <person name="Wen X."/>
            <person name="Peng H."/>
            <person name="Yang X.-J."/>
            <person name="Tao H.-B."/>
            <person name="Huang X.-M."/>
        </authorList>
    </citation>
    <scope>NUCLEOTIDE SEQUENCE [LARGE SCALE GENOMIC DNA]</scope>
    <source>
        <strain evidence="3">DM20194951</strain>
    </source>
</reference>